<dbReference type="InterPro" id="IPR036625">
    <property type="entry name" value="E3-bd_dom_sf"/>
</dbReference>
<dbReference type="Gene3D" id="4.10.320.10">
    <property type="entry name" value="E3-binding domain"/>
    <property type="match status" value="2"/>
</dbReference>
<dbReference type="AlphaFoldDB" id="A0A7R8ZSC0"/>
<dbReference type="Gene3D" id="2.40.50.100">
    <property type="match status" value="1"/>
</dbReference>
<evidence type="ECO:0000256" key="5">
    <source>
        <dbReference type="SAM" id="MobiDB-lite"/>
    </source>
</evidence>
<reference evidence="6" key="1">
    <citation type="submission" date="2020-11" db="EMBL/GenBank/DDBJ databases">
        <authorList>
            <person name="Tran Van P."/>
        </authorList>
    </citation>
    <scope>NUCLEOTIDE SEQUENCE</scope>
</reference>
<dbReference type="PROSITE" id="PS51826">
    <property type="entry name" value="PSBD"/>
    <property type="match status" value="2"/>
</dbReference>
<dbReference type="SUPFAM" id="SSF52777">
    <property type="entry name" value="CoA-dependent acyltransferases"/>
    <property type="match status" value="1"/>
</dbReference>
<feature type="compositionally biased region" description="Polar residues" evidence="5">
    <location>
        <begin position="86"/>
        <end position="108"/>
    </location>
</feature>
<evidence type="ECO:0000313" key="6">
    <source>
        <dbReference type="EMBL" id="CAD7234675.1"/>
    </source>
</evidence>
<accession>A0A7R8ZSC0</accession>
<comment type="cofactor">
    <cofactor evidence="4">
        <name>(R)-lipoate</name>
        <dbReference type="ChEBI" id="CHEBI:83088"/>
    </cofactor>
</comment>
<proteinExistence type="inferred from homology"/>
<evidence type="ECO:0000256" key="2">
    <source>
        <dbReference type="ARBA" id="ARBA00022823"/>
    </source>
</evidence>
<keyword evidence="3" id="KW-0809">Transit peptide</keyword>
<keyword evidence="4" id="KW-0808">Transferase</keyword>
<evidence type="ECO:0000256" key="4">
    <source>
        <dbReference type="RuleBase" id="RU003423"/>
    </source>
</evidence>
<feature type="region of interest" description="Disordered" evidence="5">
    <location>
        <begin position="86"/>
        <end position="123"/>
    </location>
</feature>
<dbReference type="PROSITE" id="PS00189">
    <property type="entry name" value="LIPOYL"/>
    <property type="match status" value="1"/>
</dbReference>
<dbReference type="InterPro" id="IPR003016">
    <property type="entry name" value="2-oxoA_DH_lipoyl-BS"/>
</dbReference>
<dbReference type="Gene3D" id="3.30.559.10">
    <property type="entry name" value="Chloramphenicol acetyltransferase-like domain"/>
    <property type="match status" value="1"/>
</dbReference>
<dbReference type="PANTHER" id="PTHR23151">
    <property type="entry name" value="DIHYDROLIPOAMIDE ACETYL/SUCCINYL-TRANSFERASE-RELATED"/>
    <property type="match status" value="1"/>
</dbReference>
<dbReference type="GO" id="GO:0006086">
    <property type="term" value="P:pyruvate decarboxylation to acetyl-CoA"/>
    <property type="evidence" value="ECO:0007669"/>
    <property type="project" value="InterPro"/>
</dbReference>
<gene>
    <name evidence="6" type="ORF">CTOB1V02_LOCUS12491</name>
</gene>
<keyword evidence="2 4" id="KW-0450">Lipoyl</keyword>
<dbReference type="EC" id="2.3.1.-" evidence="4"/>
<dbReference type="GO" id="GO:0016746">
    <property type="term" value="F:acyltransferase activity"/>
    <property type="evidence" value="ECO:0007669"/>
    <property type="project" value="UniProtKB-KW"/>
</dbReference>
<dbReference type="PANTHER" id="PTHR23151:SF90">
    <property type="entry name" value="DIHYDROLIPOYLLYSINE-RESIDUE ACETYLTRANSFERASE COMPONENT OF PYRUVATE DEHYDROGENASE COMPLEX, MITOCHONDRIAL-RELATED"/>
    <property type="match status" value="1"/>
</dbReference>
<comment type="similarity">
    <text evidence="1 4">Belongs to the 2-oxoacid dehydrogenase family.</text>
</comment>
<evidence type="ECO:0000256" key="1">
    <source>
        <dbReference type="ARBA" id="ARBA00007317"/>
    </source>
</evidence>
<organism evidence="6">
    <name type="scientific">Cyprideis torosa</name>
    <dbReference type="NCBI Taxonomy" id="163714"/>
    <lineage>
        <taxon>Eukaryota</taxon>
        <taxon>Metazoa</taxon>
        <taxon>Ecdysozoa</taxon>
        <taxon>Arthropoda</taxon>
        <taxon>Crustacea</taxon>
        <taxon>Oligostraca</taxon>
        <taxon>Ostracoda</taxon>
        <taxon>Podocopa</taxon>
        <taxon>Podocopida</taxon>
        <taxon>Cytherocopina</taxon>
        <taxon>Cytheroidea</taxon>
        <taxon>Cytherideidae</taxon>
        <taxon>Cyprideis</taxon>
    </lineage>
</organism>
<dbReference type="Pfam" id="PF00364">
    <property type="entry name" value="Biotin_lipoyl"/>
    <property type="match status" value="1"/>
</dbReference>
<dbReference type="GO" id="GO:0045254">
    <property type="term" value="C:pyruvate dehydrogenase complex"/>
    <property type="evidence" value="ECO:0007669"/>
    <property type="project" value="InterPro"/>
</dbReference>
<dbReference type="EMBL" id="OB669442">
    <property type="protein sequence ID" value="CAD7234675.1"/>
    <property type="molecule type" value="Genomic_DNA"/>
</dbReference>
<keyword evidence="4" id="KW-0012">Acyltransferase</keyword>
<evidence type="ECO:0000256" key="3">
    <source>
        <dbReference type="ARBA" id="ARBA00022946"/>
    </source>
</evidence>
<dbReference type="CDD" id="cd06849">
    <property type="entry name" value="lipoyl_domain"/>
    <property type="match status" value="1"/>
</dbReference>
<name>A0A7R8ZSC0_9CRUS</name>
<dbReference type="SUPFAM" id="SSF51230">
    <property type="entry name" value="Single hybrid motif"/>
    <property type="match status" value="1"/>
</dbReference>
<dbReference type="InterPro" id="IPR011053">
    <property type="entry name" value="Single_hybrid_motif"/>
</dbReference>
<dbReference type="InterPro" id="IPR000089">
    <property type="entry name" value="Biotin_lipoyl"/>
</dbReference>
<dbReference type="Pfam" id="PF00198">
    <property type="entry name" value="2-oxoacid_dh"/>
    <property type="match status" value="1"/>
</dbReference>
<dbReference type="InterPro" id="IPR045257">
    <property type="entry name" value="E2/Pdx1"/>
</dbReference>
<protein>
    <recommendedName>
        <fullName evidence="4">Dihydrolipoamide acetyltransferase component of pyruvate dehydrogenase complex</fullName>
        <ecNumber evidence="4">2.3.1.-</ecNumber>
    </recommendedName>
</protein>
<dbReference type="InterPro" id="IPR023213">
    <property type="entry name" value="CAT-like_dom_sf"/>
</dbReference>
<dbReference type="InterPro" id="IPR004167">
    <property type="entry name" value="PSBD"/>
</dbReference>
<dbReference type="InterPro" id="IPR001078">
    <property type="entry name" value="2-oxoacid_DH_actylTfrase"/>
</dbReference>
<dbReference type="Pfam" id="PF02817">
    <property type="entry name" value="E3_binding"/>
    <property type="match status" value="2"/>
</dbReference>
<dbReference type="SUPFAM" id="SSF47005">
    <property type="entry name" value="Peripheral subunit-binding domain of 2-oxo acid dehydrogenase complex"/>
    <property type="match status" value="2"/>
</dbReference>
<sequence>MPNLGITVEGGLISEWLKSEGDAVEKGEAVFVVESDKVATEVESPVSGVLAKILIPVDQEVPLFTVVGLIAEDGENVGDIANSSSLATGLDQGKTSAATTGDESSSVARTIPPSQPSAGEGRAVPAARRLAGENQLDLSSLQGSGPEGVILLKDVQEAVSSDKETHRASTLARHMAAREGVALGDIKGTGVRERIMRSDVETFVGADSAKDLSKVIPMDTMRKTIARRMSQSAFTAPHIYFFSDVEMTPLLGFRKQVLPDFEKRYKLRPSINDFLIKAVSLNILEFPILNGQLHEDEIHIMPDVNVSLAVALTDGLIVPALSSTDQASLVQAISGILSENEAA</sequence>
<dbReference type="PROSITE" id="PS50968">
    <property type="entry name" value="BIOTINYL_LIPOYL"/>
    <property type="match status" value="1"/>
</dbReference>
<dbReference type="OrthoDB" id="537444at2759"/>